<dbReference type="EMBL" id="BARU01019280">
    <property type="protein sequence ID" value="GAH50825.1"/>
    <property type="molecule type" value="Genomic_DNA"/>
</dbReference>
<proteinExistence type="predicted"/>
<evidence type="ECO:0000313" key="1">
    <source>
        <dbReference type="EMBL" id="GAH50825.1"/>
    </source>
</evidence>
<reference evidence="1" key="1">
    <citation type="journal article" date="2014" name="Front. Microbiol.">
        <title>High frequency of phylogenetically diverse reductive dehalogenase-homologous genes in deep subseafloor sedimentary metagenomes.</title>
        <authorList>
            <person name="Kawai M."/>
            <person name="Futagami T."/>
            <person name="Toyoda A."/>
            <person name="Takaki Y."/>
            <person name="Nishi S."/>
            <person name="Hori S."/>
            <person name="Arai W."/>
            <person name="Tsubouchi T."/>
            <person name="Morono Y."/>
            <person name="Uchiyama I."/>
            <person name="Ito T."/>
            <person name="Fujiyama A."/>
            <person name="Inagaki F."/>
            <person name="Takami H."/>
        </authorList>
    </citation>
    <scope>NUCLEOTIDE SEQUENCE</scope>
    <source>
        <strain evidence="1">Expedition CK06-06</strain>
    </source>
</reference>
<sequence>MVSNKDVLSIGTKDEKLTYTKLLREWAKLNKTNQF</sequence>
<protein>
    <submittedName>
        <fullName evidence="1">Uncharacterized protein</fullName>
    </submittedName>
</protein>
<organism evidence="1">
    <name type="scientific">marine sediment metagenome</name>
    <dbReference type="NCBI Taxonomy" id="412755"/>
    <lineage>
        <taxon>unclassified sequences</taxon>
        <taxon>metagenomes</taxon>
        <taxon>ecological metagenomes</taxon>
    </lineage>
</organism>
<feature type="non-terminal residue" evidence="1">
    <location>
        <position position="35"/>
    </location>
</feature>
<gene>
    <name evidence="1" type="ORF">S03H2_31761</name>
</gene>
<name>X1H131_9ZZZZ</name>
<accession>X1H131</accession>
<comment type="caution">
    <text evidence="1">The sequence shown here is derived from an EMBL/GenBank/DDBJ whole genome shotgun (WGS) entry which is preliminary data.</text>
</comment>
<dbReference type="AlphaFoldDB" id="X1H131"/>